<sequence length="63" mass="7128">MNGILWRGSRWDLHCTVDRGASTELCSVFQNDQRMTDSLEGKNADRGIRSAILAVVRRYTVNS</sequence>
<name>A0A6A5XF10_9PLEO</name>
<dbReference type="GeneID" id="54286388"/>
<gene>
    <name evidence="1" type="ORF">BU24DRAFT_426519</name>
</gene>
<evidence type="ECO:0000313" key="1">
    <source>
        <dbReference type="EMBL" id="KAF2011436.1"/>
    </source>
</evidence>
<keyword evidence="2" id="KW-1185">Reference proteome</keyword>
<dbReference type="AlphaFoldDB" id="A0A6A5XF10"/>
<organism evidence="1 2">
    <name type="scientific">Aaosphaeria arxii CBS 175.79</name>
    <dbReference type="NCBI Taxonomy" id="1450172"/>
    <lineage>
        <taxon>Eukaryota</taxon>
        <taxon>Fungi</taxon>
        <taxon>Dikarya</taxon>
        <taxon>Ascomycota</taxon>
        <taxon>Pezizomycotina</taxon>
        <taxon>Dothideomycetes</taxon>
        <taxon>Pleosporomycetidae</taxon>
        <taxon>Pleosporales</taxon>
        <taxon>Pleosporales incertae sedis</taxon>
        <taxon>Aaosphaeria</taxon>
    </lineage>
</organism>
<dbReference type="RefSeq" id="XP_033379775.1">
    <property type="nucleotide sequence ID" value="XM_033528991.1"/>
</dbReference>
<protein>
    <submittedName>
        <fullName evidence="1">Uncharacterized protein</fullName>
    </submittedName>
</protein>
<dbReference type="EMBL" id="ML978074">
    <property type="protein sequence ID" value="KAF2011436.1"/>
    <property type="molecule type" value="Genomic_DNA"/>
</dbReference>
<reference evidence="1" key="1">
    <citation type="journal article" date="2020" name="Stud. Mycol.">
        <title>101 Dothideomycetes genomes: a test case for predicting lifestyles and emergence of pathogens.</title>
        <authorList>
            <person name="Haridas S."/>
            <person name="Albert R."/>
            <person name="Binder M."/>
            <person name="Bloem J."/>
            <person name="Labutti K."/>
            <person name="Salamov A."/>
            <person name="Andreopoulos B."/>
            <person name="Baker S."/>
            <person name="Barry K."/>
            <person name="Bills G."/>
            <person name="Bluhm B."/>
            <person name="Cannon C."/>
            <person name="Castanera R."/>
            <person name="Culley D."/>
            <person name="Daum C."/>
            <person name="Ezra D."/>
            <person name="Gonzalez J."/>
            <person name="Henrissat B."/>
            <person name="Kuo A."/>
            <person name="Liang C."/>
            <person name="Lipzen A."/>
            <person name="Lutzoni F."/>
            <person name="Magnuson J."/>
            <person name="Mondo S."/>
            <person name="Nolan M."/>
            <person name="Ohm R."/>
            <person name="Pangilinan J."/>
            <person name="Park H.-J."/>
            <person name="Ramirez L."/>
            <person name="Alfaro M."/>
            <person name="Sun H."/>
            <person name="Tritt A."/>
            <person name="Yoshinaga Y."/>
            <person name="Zwiers L.-H."/>
            <person name="Turgeon B."/>
            <person name="Goodwin S."/>
            <person name="Spatafora J."/>
            <person name="Crous P."/>
            <person name="Grigoriev I."/>
        </authorList>
    </citation>
    <scope>NUCLEOTIDE SEQUENCE</scope>
    <source>
        <strain evidence="1">CBS 175.79</strain>
    </source>
</reference>
<accession>A0A6A5XF10</accession>
<dbReference type="Proteomes" id="UP000799778">
    <property type="component" value="Unassembled WGS sequence"/>
</dbReference>
<proteinExistence type="predicted"/>
<evidence type="ECO:0000313" key="2">
    <source>
        <dbReference type="Proteomes" id="UP000799778"/>
    </source>
</evidence>